<accession>A0ABS1EGX2</accession>
<evidence type="ECO:0000313" key="9">
    <source>
        <dbReference type="EMBL" id="MBK1782282.1"/>
    </source>
</evidence>
<gene>
    <name evidence="9" type="ORF">JHL22_13775</name>
</gene>
<keyword evidence="2 6" id="KW-0349">Heme</keyword>
<dbReference type="PRINTS" id="PR00606">
    <property type="entry name" value="CYTCHROMECID"/>
</dbReference>
<feature type="signal peptide" evidence="7">
    <location>
        <begin position="1"/>
        <end position="22"/>
    </location>
</feature>
<sequence length="109" mass="11966">MLRSVGIGGLCLSVFLASAVYAEPKLDGEKLVQEKICLGCHQLEAARVGPPFRAIAERYKDASDEIVTYLAQSIRTGGRGRWGVIPMPVQPQVNEEQAEAIARWIRSLN</sequence>
<dbReference type="Pfam" id="PF00034">
    <property type="entry name" value="Cytochrom_C"/>
    <property type="match status" value="1"/>
</dbReference>
<keyword evidence="1" id="KW-0813">Transport</keyword>
<keyword evidence="3 6" id="KW-0479">Metal-binding</keyword>
<keyword evidence="10" id="KW-1185">Reference proteome</keyword>
<evidence type="ECO:0000256" key="6">
    <source>
        <dbReference type="PROSITE-ProRule" id="PRU00433"/>
    </source>
</evidence>
<evidence type="ECO:0000313" key="10">
    <source>
        <dbReference type="Proteomes" id="UP000635316"/>
    </source>
</evidence>
<dbReference type="InterPro" id="IPR036909">
    <property type="entry name" value="Cyt_c-like_dom_sf"/>
</dbReference>
<reference evidence="9 10" key="1">
    <citation type="submission" date="2020-12" db="EMBL/GenBank/DDBJ databases">
        <authorList>
            <person name="Lu T."/>
            <person name="Wang Q."/>
            <person name="Han X."/>
        </authorList>
    </citation>
    <scope>NUCLEOTIDE SEQUENCE [LARGE SCALE GENOMIC DNA]</scope>
    <source>
        <strain evidence="9 10">WQ 585</strain>
    </source>
</reference>
<keyword evidence="5 6" id="KW-0408">Iron</keyword>
<name>A0ABS1EGX2_9BURK</name>
<evidence type="ECO:0000256" key="2">
    <source>
        <dbReference type="ARBA" id="ARBA00022617"/>
    </source>
</evidence>
<evidence type="ECO:0000256" key="4">
    <source>
        <dbReference type="ARBA" id="ARBA00022982"/>
    </source>
</evidence>
<dbReference type="RefSeq" id="WP_200238670.1">
    <property type="nucleotide sequence ID" value="NZ_JAENGP010000017.1"/>
</dbReference>
<keyword evidence="4" id="KW-0249">Electron transport</keyword>
<organism evidence="9 10">
    <name type="scientific">Advenella mandrilli</name>
    <dbReference type="NCBI Taxonomy" id="2800330"/>
    <lineage>
        <taxon>Bacteria</taxon>
        <taxon>Pseudomonadati</taxon>
        <taxon>Pseudomonadota</taxon>
        <taxon>Betaproteobacteria</taxon>
        <taxon>Burkholderiales</taxon>
        <taxon>Alcaligenaceae</taxon>
    </lineage>
</organism>
<proteinExistence type="predicted"/>
<protein>
    <submittedName>
        <fullName evidence="9">C-type cytochrome</fullName>
    </submittedName>
</protein>
<feature type="chain" id="PRO_5046070220" evidence="7">
    <location>
        <begin position="23"/>
        <end position="109"/>
    </location>
</feature>
<dbReference type="Gene3D" id="1.10.760.10">
    <property type="entry name" value="Cytochrome c-like domain"/>
    <property type="match status" value="1"/>
</dbReference>
<evidence type="ECO:0000256" key="1">
    <source>
        <dbReference type="ARBA" id="ARBA00022448"/>
    </source>
</evidence>
<dbReference type="Proteomes" id="UP000635316">
    <property type="component" value="Unassembled WGS sequence"/>
</dbReference>
<dbReference type="EMBL" id="JAENGP010000017">
    <property type="protein sequence ID" value="MBK1782282.1"/>
    <property type="molecule type" value="Genomic_DNA"/>
</dbReference>
<evidence type="ECO:0000259" key="8">
    <source>
        <dbReference type="PROSITE" id="PS51007"/>
    </source>
</evidence>
<dbReference type="InterPro" id="IPR002324">
    <property type="entry name" value="Cyt_c_ID"/>
</dbReference>
<evidence type="ECO:0000256" key="3">
    <source>
        <dbReference type="ARBA" id="ARBA00022723"/>
    </source>
</evidence>
<comment type="caution">
    <text evidence="9">The sequence shown here is derived from an EMBL/GenBank/DDBJ whole genome shotgun (WGS) entry which is preliminary data.</text>
</comment>
<dbReference type="InterPro" id="IPR009056">
    <property type="entry name" value="Cyt_c-like_dom"/>
</dbReference>
<keyword evidence="7" id="KW-0732">Signal</keyword>
<evidence type="ECO:0000256" key="5">
    <source>
        <dbReference type="ARBA" id="ARBA00023004"/>
    </source>
</evidence>
<dbReference type="SUPFAM" id="SSF46626">
    <property type="entry name" value="Cytochrome c"/>
    <property type="match status" value="1"/>
</dbReference>
<feature type="domain" description="Cytochrome c" evidence="8">
    <location>
        <begin position="23"/>
        <end position="109"/>
    </location>
</feature>
<evidence type="ECO:0000256" key="7">
    <source>
        <dbReference type="SAM" id="SignalP"/>
    </source>
</evidence>
<dbReference type="PROSITE" id="PS51007">
    <property type="entry name" value="CYTC"/>
    <property type="match status" value="1"/>
</dbReference>